<name>A0ABM1IR55_POLDO</name>
<keyword evidence="2" id="KW-1185">Reference proteome</keyword>
<evidence type="ECO:0000313" key="2">
    <source>
        <dbReference type="Proteomes" id="UP000694924"/>
    </source>
</evidence>
<dbReference type="RefSeq" id="XP_015182692.1">
    <property type="nucleotide sequence ID" value="XM_015327206.1"/>
</dbReference>
<protein>
    <submittedName>
        <fullName evidence="3">Uncharacterized protein LOC107069696</fullName>
    </submittedName>
</protein>
<organism evidence="2 3">
    <name type="scientific">Polistes dominula</name>
    <name type="common">European paper wasp</name>
    <name type="synonym">Vespa dominula</name>
    <dbReference type="NCBI Taxonomy" id="743375"/>
    <lineage>
        <taxon>Eukaryota</taxon>
        <taxon>Metazoa</taxon>
        <taxon>Ecdysozoa</taxon>
        <taxon>Arthropoda</taxon>
        <taxon>Hexapoda</taxon>
        <taxon>Insecta</taxon>
        <taxon>Pterygota</taxon>
        <taxon>Neoptera</taxon>
        <taxon>Endopterygota</taxon>
        <taxon>Hymenoptera</taxon>
        <taxon>Apocrita</taxon>
        <taxon>Aculeata</taxon>
        <taxon>Vespoidea</taxon>
        <taxon>Vespidae</taxon>
        <taxon>Polistinae</taxon>
        <taxon>Polistini</taxon>
        <taxon>Polistes</taxon>
    </lineage>
</organism>
<sequence length="135" mass="15628">MSLLKMRLFVFCILYFNVFGYNHSEIVKRTTRIISFRKGSTFFYRMNYKITSFPEKTPIFAQAAGFKVAWELPTNNVLDNRVGRSLAEIHKSAKLVYQSHGFDGHSCLLKNICHILEYVKRNDGVIAKILKLFVG</sequence>
<feature type="chain" id="PRO_5046410854" evidence="1">
    <location>
        <begin position="21"/>
        <end position="135"/>
    </location>
</feature>
<feature type="signal peptide" evidence="1">
    <location>
        <begin position="1"/>
        <end position="20"/>
    </location>
</feature>
<dbReference type="InterPro" id="IPR006631">
    <property type="entry name" value="DM4_12"/>
</dbReference>
<reference evidence="3" key="1">
    <citation type="submission" date="2025-08" db="UniProtKB">
        <authorList>
            <consortium name="RefSeq"/>
        </authorList>
    </citation>
    <scope>IDENTIFICATION</scope>
    <source>
        <tissue evidence="3">Whole body</tissue>
    </source>
</reference>
<evidence type="ECO:0000313" key="3">
    <source>
        <dbReference type="RefSeq" id="XP_015182692.1"/>
    </source>
</evidence>
<proteinExistence type="predicted"/>
<accession>A0ABM1IR55</accession>
<dbReference type="Proteomes" id="UP000694924">
    <property type="component" value="Unplaced"/>
</dbReference>
<dbReference type="GeneID" id="107069696"/>
<dbReference type="Pfam" id="PF07841">
    <property type="entry name" value="DM4_12"/>
    <property type="match status" value="1"/>
</dbReference>
<evidence type="ECO:0000256" key="1">
    <source>
        <dbReference type="SAM" id="SignalP"/>
    </source>
</evidence>
<keyword evidence="1" id="KW-0732">Signal</keyword>
<gene>
    <name evidence="3" type="primary">LOC107069696</name>
</gene>